<dbReference type="AlphaFoldDB" id="A0A0C9TU11"/>
<dbReference type="Pfam" id="PF00400">
    <property type="entry name" value="WD40"/>
    <property type="match status" value="6"/>
</dbReference>
<organism evidence="5 6">
    <name type="scientific">Paxillus involutus ATCC 200175</name>
    <dbReference type="NCBI Taxonomy" id="664439"/>
    <lineage>
        <taxon>Eukaryota</taxon>
        <taxon>Fungi</taxon>
        <taxon>Dikarya</taxon>
        <taxon>Basidiomycota</taxon>
        <taxon>Agaricomycotina</taxon>
        <taxon>Agaricomycetes</taxon>
        <taxon>Agaricomycetidae</taxon>
        <taxon>Boletales</taxon>
        <taxon>Paxilineae</taxon>
        <taxon>Paxillaceae</taxon>
        <taxon>Paxillus</taxon>
    </lineage>
</organism>
<dbReference type="HOGENOM" id="CLU_000288_57_33_1"/>
<dbReference type="PANTHER" id="PTHR22847">
    <property type="entry name" value="WD40 REPEAT PROTEIN"/>
    <property type="match status" value="1"/>
</dbReference>
<evidence type="ECO:0008006" key="7">
    <source>
        <dbReference type="Google" id="ProtNLM"/>
    </source>
</evidence>
<reference evidence="6" key="2">
    <citation type="submission" date="2015-01" db="EMBL/GenBank/DDBJ databases">
        <title>Evolutionary Origins and Diversification of the Mycorrhizal Mutualists.</title>
        <authorList>
            <consortium name="DOE Joint Genome Institute"/>
            <consortium name="Mycorrhizal Genomics Consortium"/>
            <person name="Kohler A."/>
            <person name="Kuo A."/>
            <person name="Nagy L.G."/>
            <person name="Floudas D."/>
            <person name="Copeland A."/>
            <person name="Barry K.W."/>
            <person name="Cichocki N."/>
            <person name="Veneault-Fourrey C."/>
            <person name="LaButti K."/>
            <person name="Lindquist E.A."/>
            <person name="Lipzen A."/>
            <person name="Lundell T."/>
            <person name="Morin E."/>
            <person name="Murat C."/>
            <person name="Riley R."/>
            <person name="Ohm R."/>
            <person name="Sun H."/>
            <person name="Tunlid A."/>
            <person name="Henrissat B."/>
            <person name="Grigoriev I.V."/>
            <person name="Hibbett D.S."/>
            <person name="Martin F."/>
        </authorList>
    </citation>
    <scope>NUCLEOTIDE SEQUENCE [LARGE SCALE GENOMIC DNA]</scope>
    <source>
        <strain evidence="6">ATCC 200175</strain>
    </source>
</reference>
<keyword evidence="6" id="KW-1185">Reference proteome</keyword>
<feature type="non-terminal residue" evidence="5">
    <location>
        <position position="1"/>
    </location>
</feature>
<dbReference type="OrthoDB" id="6262491at2759"/>
<name>A0A0C9TU11_PAXIN</name>
<dbReference type="PANTHER" id="PTHR22847:SF637">
    <property type="entry name" value="WD REPEAT DOMAIN 5B"/>
    <property type="match status" value="1"/>
</dbReference>
<sequence length="483" mass="52294">MYTPSRSVSPDIANVPPVIASISSQSVSSENASHLVPVQISEGHEHAVYCACFCPDENRLVSGSNDKTLRIWDRTTGEVEVLSGHTGTVLEVDVSWDGKAVASGSEDNTVRIWDLGSGEMSHVCEGHEYFVRSVQFSPDSRSIVSGSYDHTVRVWSVETGELAFEPIKCHGSVYCVRYSPDGDRIASGAHSVQIWDAETGVGIFSIRNSLVVSLAWTANIYDTHVIGGGLGEVTIWDSENGEKLRTLKAHDNNILVKVSLSPSGSHLATRGWNDKTALVFDISTGEQVAEFQHNGNVNKIAYSPSGQFIATACSDGKVCLWDAAAFKDPPAKSPASSFSFFLDQPAIPPAGPSRNDGRGADPFWDSPPNEPRPTATYRNQRGSSLPRRVLNRVGDTFSHLFTGHTARAAHNSPIGEMVELVGVAAGKDKPYVAIIDPPKFNRVQKILYRIIHCRKPDEDEEEDAAANSDTRPDPSQPPAGKTV</sequence>
<dbReference type="InterPro" id="IPR020472">
    <property type="entry name" value="WD40_PAC1"/>
</dbReference>
<keyword evidence="1 3" id="KW-0853">WD repeat</keyword>
<feature type="region of interest" description="Disordered" evidence="4">
    <location>
        <begin position="454"/>
        <end position="483"/>
    </location>
</feature>
<dbReference type="SUPFAM" id="SSF50978">
    <property type="entry name" value="WD40 repeat-like"/>
    <property type="match status" value="1"/>
</dbReference>
<gene>
    <name evidence="5" type="ORF">PAXINDRAFT_170229</name>
</gene>
<evidence type="ECO:0000313" key="5">
    <source>
        <dbReference type="EMBL" id="KIJ13713.1"/>
    </source>
</evidence>
<dbReference type="PRINTS" id="PR00320">
    <property type="entry name" value="GPROTEINBRPT"/>
</dbReference>
<feature type="region of interest" description="Disordered" evidence="4">
    <location>
        <begin position="348"/>
        <end position="385"/>
    </location>
</feature>
<accession>A0A0C9TU11</accession>
<evidence type="ECO:0000256" key="1">
    <source>
        <dbReference type="ARBA" id="ARBA00022574"/>
    </source>
</evidence>
<evidence type="ECO:0000256" key="2">
    <source>
        <dbReference type="ARBA" id="ARBA00022737"/>
    </source>
</evidence>
<feature type="repeat" description="WD" evidence="3">
    <location>
        <begin position="290"/>
        <end position="322"/>
    </location>
</feature>
<dbReference type="PROSITE" id="PS50294">
    <property type="entry name" value="WD_REPEATS_REGION"/>
    <property type="match status" value="4"/>
</dbReference>
<evidence type="ECO:0000256" key="4">
    <source>
        <dbReference type="SAM" id="MobiDB-lite"/>
    </source>
</evidence>
<evidence type="ECO:0000313" key="6">
    <source>
        <dbReference type="Proteomes" id="UP000053647"/>
    </source>
</evidence>
<dbReference type="CDD" id="cd00200">
    <property type="entry name" value="WD40"/>
    <property type="match status" value="1"/>
</dbReference>
<keyword evidence="2" id="KW-0677">Repeat</keyword>
<feature type="repeat" description="WD" evidence="3">
    <location>
        <begin position="41"/>
        <end position="82"/>
    </location>
</feature>
<dbReference type="InterPro" id="IPR019775">
    <property type="entry name" value="WD40_repeat_CS"/>
</dbReference>
<dbReference type="GO" id="GO:1990234">
    <property type="term" value="C:transferase complex"/>
    <property type="evidence" value="ECO:0007669"/>
    <property type="project" value="UniProtKB-ARBA"/>
</dbReference>
<dbReference type="InterPro" id="IPR015943">
    <property type="entry name" value="WD40/YVTN_repeat-like_dom_sf"/>
</dbReference>
<protein>
    <recommendedName>
        <fullName evidence="7">WD40 repeat-like protein</fullName>
    </recommendedName>
</protein>
<feature type="repeat" description="WD" evidence="3">
    <location>
        <begin position="82"/>
        <end position="123"/>
    </location>
</feature>
<dbReference type="PROSITE" id="PS00678">
    <property type="entry name" value="WD_REPEATS_1"/>
    <property type="match status" value="1"/>
</dbReference>
<dbReference type="EMBL" id="KN819349">
    <property type="protein sequence ID" value="KIJ13713.1"/>
    <property type="molecule type" value="Genomic_DNA"/>
</dbReference>
<dbReference type="InterPro" id="IPR036322">
    <property type="entry name" value="WD40_repeat_dom_sf"/>
</dbReference>
<dbReference type="Proteomes" id="UP000053647">
    <property type="component" value="Unassembled WGS sequence"/>
</dbReference>
<feature type="repeat" description="WD" evidence="3">
    <location>
        <begin position="124"/>
        <end position="165"/>
    </location>
</feature>
<proteinExistence type="predicted"/>
<dbReference type="Gene3D" id="2.130.10.10">
    <property type="entry name" value="YVTN repeat-like/Quinoprotein amine dehydrogenase"/>
    <property type="match status" value="3"/>
</dbReference>
<evidence type="ECO:0000256" key="3">
    <source>
        <dbReference type="PROSITE-ProRule" id="PRU00221"/>
    </source>
</evidence>
<dbReference type="InterPro" id="IPR001680">
    <property type="entry name" value="WD40_rpt"/>
</dbReference>
<dbReference type="SMART" id="SM00320">
    <property type="entry name" value="WD40"/>
    <property type="match status" value="7"/>
</dbReference>
<reference evidence="5 6" key="1">
    <citation type="submission" date="2014-06" db="EMBL/GenBank/DDBJ databases">
        <authorList>
            <consortium name="DOE Joint Genome Institute"/>
            <person name="Kuo A."/>
            <person name="Kohler A."/>
            <person name="Nagy L.G."/>
            <person name="Floudas D."/>
            <person name="Copeland A."/>
            <person name="Barry K.W."/>
            <person name="Cichocki N."/>
            <person name="Veneault-Fourrey C."/>
            <person name="LaButti K."/>
            <person name="Lindquist E.A."/>
            <person name="Lipzen A."/>
            <person name="Lundell T."/>
            <person name="Morin E."/>
            <person name="Murat C."/>
            <person name="Sun H."/>
            <person name="Tunlid A."/>
            <person name="Henrissat B."/>
            <person name="Grigoriev I.V."/>
            <person name="Hibbett D.S."/>
            <person name="Martin F."/>
            <person name="Nordberg H.P."/>
            <person name="Cantor M.N."/>
            <person name="Hua S.X."/>
        </authorList>
    </citation>
    <scope>NUCLEOTIDE SEQUENCE [LARGE SCALE GENOMIC DNA]</scope>
    <source>
        <strain evidence="5 6">ATCC 200175</strain>
    </source>
</reference>
<dbReference type="PROSITE" id="PS50082">
    <property type="entry name" value="WD_REPEATS_2"/>
    <property type="match status" value="4"/>
</dbReference>